<dbReference type="PROSITE" id="PS51192">
    <property type="entry name" value="HELICASE_ATP_BIND_1"/>
    <property type="match status" value="1"/>
</dbReference>
<dbReference type="PROSITE" id="PS51195">
    <property type="entry name" value="Q_MOTIF"/>
    <property type="match status" value="1"/>
</dbReference>
<feature type="compositionally biased region" description="Polar residues" evidence="10">
    <location>
        <begin position="68"/>
        <end position="82"/>
    </location>
</feature>
<evidence type="ECO:0000259" key="13">
    <source>
        <dbReference type="PROSITE" id="PS51195"/>
    </source>
</evidence>
<evidence type="ECO:0000313" key="15">
    <source>
        <dbReference type="Proteomes" id="UP000054886"/>
    </source>
</evidence>
<evidence type="ECO:0000256" key="8">
    <source>
        <dbReference type="ARBA" id="ARBA00047984"/>
    </source>
</evidence>
<dbReference type="SUPFAM" id="SSF52540">
    <property type="entry name" value="P-loop containing nucleoside triphosphate hydrolases"/>
    <property type="match status" value="2"/>
</dbReference>
<evidence type="ECO:0000259" key="12">
    <source>
        <dbReference type="PROSITE" id="PS51194"/>
    </source>
</evidence>
<dbReference type="GO" id="GO:0003676">
    <property type="term" value="F:nucleic acid binding"/>
    <property type="evidence" value="ECO:0007669"/>
    <property type="project" value="InterPro"/>
</dbReference>
<evidence type="ECO:0000256" key="5">
    <source>
        <dbReference type="ARBA" id="ARBA00022840"/>
    </source>
</evidence>
<dbReference type="GO" id="GO:0005524">
    <property type="term" value="F:ATP binding"/>
    <property type="evidence" value="ECO:0007669"/>
    <property type="project" value="UniProtKB-KW"/>
</dbReference>
<keyword evidence="6" id="KW-0508">mRNA splicing</keyword>
<feature type="compositionally biased region" description="Low complexity" evidence="10">
    <location>
        <begin position="29"/>
        <end position="46"/>
    </location>
</feature>
<evidence type="ECO:0000259" key="11">
    <source>
        <dbReference type="PROSITE" id="PS51192"/>
    </source>
</evidence>
<feature type="domain" description="Helicase C-terminal" evidence="12">
    <location>
        <begin position="490"/>
        <end position="640"/>
    </location>
</feature>
<evidence type="ECO:0000313" key="14">
    <source>
        <dbReference type="EMBL" id="KTA95012.1"/>
    </source>
</evidence>
<dbReference type="SMART" id="SM00487">
    <property type="entry name" value="DEXDc"/>
    <property type="match status" value="1"/>
</dbReference>
<protein>
    <recommendedName>
        <fullName evidence="1">RNA helicase</fullName>
        <ecNumber evidence="1">3.6.4.13</ecNumber>
    </recommendedName>
</protein>
<dbReference type="CDD" id="cd18787">
    <property type="entry name" value="SF2_C_DEAD"/>
    <property type="match status" value="1"/>
</dbReference>
<dbReference type="Proteomes" id="UP000054886">
    <property type="component" value="Unassembled WGS sequence"/>
</dbReference>
<name>A0A0W0DIF2_CANGB</name>
<dbReference type="InterPro" id="IPR014001">
    <property type="entry name" value="Helicase_ATP-bd"/>
</dbReference>
<dbReference type="InterPro" id="IPR000629">
    <property type="entry name" value="RNA-helicase_DEAD-box_CS"/>
</dbReference>
<dbReference type="InterPro" id="IPR014014">
    <property type="entry name" value="RNA_helicase_DEAD_Q_motif"/>
</dbReference>
<comment type="catalytic activity">
    <reaction evidence="8">
        <text>ATP + H2O = ADP + phosphate + H(+)</text>
        <dbReference type="Rhea" id="RHEA:13065"/>
        <dbReference type="ChEBI" id="CHEBI:15377"/>
        <dbReference type="ChEBI" id="CHEBI:15378"/>
        <dbReference type="ChEBI" id="CHEBI:30616"/>
        <dbReference type="ChEBI" id="CHEBI:43474"/>
        <dbReference type="ChEBI" id="CHEBI:456216"/>
        <dbReference type="EC" id="3.6.4.13"/>
    </reaction>
</comment>
<sequence>MTSIDKQKERLEKLARWKQKKSESKAVLNTQNVNTNSQSSNQNNVSDIENKLEKVKAWKKRKLEVKSHQQTPPATQSEINHTSSVRLEENIQGIKRKKRQKRVSNVFDEVKPINSTPTNDAQLSESDILEKVDLNTEDPLDSFFGNIETTEEFHFEVIDNKVNNDELLDEDNSKFDALQKEQKKLAKAKKNKNKKLLTPVNFRNIDLDPISKCLYNEPEEIKSYTEDEIADLRLDLDNIKIEGKDCPRPVTKWSQLGIPYDIIRFIKDVFSYKSLTPIQTQTIPAIMSGRDVIGISKTGSGKTISYLLPMIRHVKAQKKLRNGETGPIAVIFAPTRELAVQINEEVQKLISDLDISSICCTGGSDLKKQIDKLKTGVEIAIATPGRFIDLLSLNGGNLVSTLRISFVVMDEADRLFDFGFEPQIASVLRTVRPDRQCVLFSATFPSKVSNFASRFLDSPLQITVNAEGMVNERIKQKFTICSDESDKFKELLSLLKVFNSETVDEKTIIFVSSQQICDIIEKRLTDYSEKLYSIHAGRPYNERRQNLELFKKTSNSILLCTEVMSRGLNVPEVSRVILYNSAKTFAQYVHSTGRTARGTREGTSISLLLPNELSSAYILNKAMRDKDFSECPVKEVKKLKQMAQKFEDGLKSGKYKLSTGLGGKGLENMDNSKETSSNDLDEQLKHQDNISISQEADLPDDFKFDTSVETVTNADGTIATVCKFVVNDLPQLVRWEMTKNTSISNMIRETGCSITLRGRYYPPSNVTNDNNTEPKLYLLIEATDDKAVRHCVDLLKDNARVGFMKATSESLRNTKY</sequence>
<comment type="similarity">
    <text evidence="7">Belongs to the DEAD box helicase family. DDX46/PRP5 subfamily.</text>
</comment>
<dbReference type="EC" id="3.6.4.13" evidence="1"/>
<keyword evidence="2" id="KW-0547">Nucleotide-binding</keyword>
<evidence type="ECO:0000256" key="3">
    <source>
        <dbReference type="ARBA" id="ARBA00022801"/>
    </source>
</evidence>
<evidence type="ECO:0000256" key="9">
    <source>
        <dbReference type="PROSITE-ProRule" id="PRU00552"/>
    </source>
</evidence>
<feature type="region of interest" description="Disordered" evidence="10">
    <location>
        <begin position="63"/>
        <end position="82"/>
    </location>
</feature>
<dbReference type="VEuPathDB" id="FungiDB:GVI51_K06875"/>
<feature type="region of interest" description="Disordered" evidence="10">
    <location>
        <begin position="1"/>
        <end position="48"/>
    </location>
</feature>
<dbReference type="GO" id="GO:0000348">
    <property type="term" value="P:mRNA branch site recognition"/>
    <property type="evidence" value="ECO:0007669"/>
    <property type="project" value="EnsemblFungi"/>
</dbReference>
<keyword evidence="6" id="KW-0507">mRNA processing</keyword>
<dbReference type="SMART" id="SM00490">
    <property type="entry name" value="HELICc"/>
    <property type="match status" value="1"/>
</dbReference>
<gene>
    <name evidence="14" type="ORF">AO440_003551</name>
</gene>
<keyword evidence="5" id="KW-0067">ATP-binding</keyword>
<dbReference type="CDD" id="cd22474">
    <property type="entry name" value="KH-I_PRP5_like"/>
    <property type="match status" value="1"/>
</dbReference>
<dbReference type="Pfam" id="PF23469">
    <property type="entry name" value="KH_12"/>
    <property type="match status" value="1"/>
</dbReference>
<dbReference type="Pfam" id="PF00271">
    <property type="entry name" value="Helicase_C"/>
    <property type="match status" value="1"/>
</dbReference>
<accession>A0A0W0DIF2</accession>
<organism evidence="14 15">
    <name type="scientific">Candida glabrata</name>
    <name type="common">Yeast</name>
    <name type="synonym">Torulopsis glabrata</name>
    <dbReference type="NCBI Taxonomy" id="5478"/>
    <lineage>
        <taxon>Eukaryota</taxon>
        <taxon>Fungi</taxon>
        <taxon>Dikarya</taxon>
        <taxon>Ascomycota</taxon>
        <taxon>Saccharomycotina</taxon>
        <taxon>Saccharomycetes</taxon>
        <taxon>Saccharomycetales</taxon>
        <taxon>Saccharomycetaceae</taxon>
        <taxon>Nakaseomyces</taxon>
    </lineage>
</organism>
<dbReference type="PANTHER" id="PTHR47958">
    <property type="entry name" value="ATP-DEPENDENT RNA HELICASE DBP3"/>
    <property type="match status" value="1"/>
</dbReference>
<dbReference type="PROSITE" id="PS51194">
    <property type="entry name" value="HELICASE_CTER"/>
    <property type="match status" value="1"/>
</dbReference>
<evidence type="ECO:0000256" key="4">
    <source>
        <dbReference type="ARBA" id="ARBA00022806"/>
    </source>
</evidence>
<dbReference type="Gene3D" id="3.40.50.300">
    <property type="entry name" value="P-loop containing nucleotide triphosphate hydrolases"/>
    <property type="match status" value="2"/>
</dbReference>
<dbReference type="VEuPathDB" id="FungiDB:GWK60_K06875"/>
<keyword evidence="4 14" id="KW-0347">Helicase</keyword>
<feature type="compositionally biased region" description="Basic and acidic residues" evidence="10">
    <location>
        <begin position="1"/>
        <end position="24"/>
    </location>
</feature>
<evidence type="ECO:0000256" key="6">
    <source>
        <dbReference type="ARBA" id="ARBA00023187"/>
    </source>
</evidence>
<dbReference type="Pfam" id="PF00270">
    <property type="entry name" value="DEAD"/>
    <property type="match status" value="1"/>
</dbReference>
<dbReference type="AlphaFoldDB" id="A0A0W0DIF2"/>
<dbReference type="InterPro" id="IPR011545">
    <property type="entry name" value="DEAD/DEAH_box_helicase_dom"/>
</dbReference>
<dbReference type="VEuPathDB" id="FungiDB:CAGL0K07029g"/>
<feature type="domain" description="Helicase ATP-binding" evidence="11">
    <location>
        <begin position="283"/>
        <end position="462"/>
    </location>
</feature>
<reference evidence="14 15" key="1">
    <citation type="submission" date="2015-10" db="EMBL/GenBank/DDBJ databases">
        <title>Draft genomes sequences of Candida glabrata isolates 1A, 1B, 2A, 2B, 3A and 3B.</title>
        <authorList>
            <person name="Haavelsrud O.E."/>
            <person name="Gaustad P."/>
        </authorList>
    </citation>
    <scope>NUCLEOTIDE SEQUENCE [LARGE SCALE GENOMIC DNA]</scope>
    <source>
        <strain evidence="14">910700640</strain>
    </source>
</reference>
<evidence type="ECO:0000256" key="7">
    <source>
        <dbReference type="ARBA" id="ARBA00038511"/>
    </source>
</evidence>
<dbReference type="GO" id="GO:0003724">
    <property type="term" value="F:RNA helicase activity"/>
    <property type="evidence" value="ECO:0007669"/>
    <property type="project" value="UniProtKB-EC"/>
</dbReference>
<dbReference type="GO" id="GO:0016787">
    <property type="term" value="F:hydrolase activity"/>
    <property type="evidence" value="ECO:0007669"/>
    <property type="project" value="UniProtKB-KW"/>
</dbReference>
<keyword evidence="3" id="KW-0378">Hydrolase</keyword>
<dbReference type="InterPro" id="IPR056149">
    <property type="entry name" value="PRP5/DDX46/KHDC4_KH"/>
</dbReference>
<dbReference type="VEuPathDB" id="FungiDB:B1J91_K07029g"/>
<comment type="caution">
    <text evidence="14">The sequence shown here is derived from an EMBL/GenBank/DDBJ whole genome shotgun (WGS) entry which is preliminary data.</text>
</comment>
<dbReference type="InterPro" id="IPR027417">
    <property type="entry name" value="P-loop_NTPase"/>
</dbReference>
<feature type="short sequence motif" description="Q motif" evidence="9">
    <location>
        <begin position="251"/>
        <end position="280"/>
    </location>
</feature>
<evidence type="ECO:0000256" key="1">
    <source>
        <dbReference type="ARBA" id="ARBA00012552"/>
    </source>
</evidence>
<evidence type="ECO:0000256" key="2">
    <source>
        <dbReference type="ARBA" id="ARBA00022741"/>
    </source>
</evidence>
<feature type="domain" description="DEAD-box RNA helicase Q" evidence="13">
    <location>
        <begin position="251"/>
        <end position="280"/>
    </location>
</feature>
<evidence type="ECO:0000256" key="10">
    <source>
        <dbReference type="SAM" id="MobiDB-lite"/>
    </source>
</evidence>
<dbReference type="PROSITE" id="PS00039">
    <property type="entry name" value="DEAD_ATP_HELICASE"/>
    <property type="match status" value="1"/>
</dbReference>
<proteinExistence type="inferred from homology"/>
<dbReference type="InterPro" id="IPR001650">
    <property type="entry name" value="Helicase_C-like"/>
</dbReference>
<dbReference type="EMBL" id="LLZZ01000194">
    <property type="protein sequence ID" value="KTA95012.1"/>
    <property type="molecule type" value="Genomic_DNA"/>
</dbReference>